<proteinExistence type="predicted"/>
<feature type="transmembrane region" description="Helical" evidence="1">
    <location>
        <begin position="20"/>
        <end position="37"/>
    </location>
</feature>
<keyword evidence="1" id="KW-1133">Transmembrane helix</keyword>
<evidence type="ECO:0000256" key="1">
    <source>
        <dbReference type="SAM" id="Phobius"/>
    </source>
</evidence>
<keyword evidence="1" id="KW-0812">Transmembrane</keyword>
<evidence type="ECO:0000313" key="3">
    <source>
        <dbReference type="Proteomes" id="UP001163828"/>
    </source>
</evidence>
<gene>
    <name evidence="2" type="ORF">F5050DRAFT_1752789</name>
</gene>
<keyword evidence="1" id="KW-0472">Membrane</keyword>
<name>A0ABQ8QFY2_9AGAR</name>
<dbReference type="EMBL" id="MU790584">
    <property type="protein sequence ID" value="KAJ3997389.1"/>
    <property type="molecule type" value="Genomic_DNA"/>
</dbReference>
<dbReference type="Proteomes" id="UP001163828">
    <property type="component" value="Unassembled WGS sequence"/>
</dbReference>
<organism evidence="2 3">
    <name type="scientific">Lentinula boryana</name>
    <dbReference type="NCBI Taxonomy" id="40481"/>
    <lineage>
        <taxon>Eukaryota</taxon>
        <taxon>Fungi</taxon>
        <taxon>Dikarya</taxon>
        <taxon>Basidiomycota</taxon>
        <taxon>Agaricomycotina</taxon>
        <taxon>Agaricomycetes</taxon>
        <taxon>Agaricomycetidae</taxon>
        <taxon>Agaricales</taxon>
        <taxon>Marasmiineae</taxon>
        <taxon>Omphalotaceae</taxon>
        <taxon>Lentinula</taxon>
    </lineage>
</organism>
<feature type="non-terminal residue" evidence="2">
    <location>
        <position position="315"/>
    </location>
</feature>
<evidence type="ECO:0000313" key="2">
    <source>
        <dbReference type="EMBL" id="KAJ3997389.1"/>
    </source>
</evidence>
<reference evidence="2" key="1">
    <citation type="submission" date="2022-08" db="EMBL/GenBank/DDBJ databases">
        <authorList>
            <consortium name="DOE Joint Genome Institute"/>
            <person name="Min B."/>
            <person name="Riley R."/>
            <person name="Sierra-Patev S."/>
            <person name="Naranjo-Ortiz M."/>
            <person name="Looney B."/>
            <person name="Konkel Z."/>
            <person name="Slot J.C."/>
            <person name="Sakamoto Y."/>
            <person name="Steenwyk J.L."/>
            <person name="Rokas A."/>
            <person name="Carro J."/>
            <person name="Camarero S."/>
            <person name="Ferreira P."/>
            <person name="Molpeceres G."/>
            <person name="Ruiz-Duenas F.J."/>
            <person name="Serrano A."/>
            <person name="Henrissat B."/>
            <person name="Drula E."/>
            <person name="Hughes K.W."/>
            <person name="Mata J.L."/>
            <person name="Ishikawa N.K."/>
            <person name="Vargas-Isla R."/>
            <person name="Ushijima S."/>
            <person name="Smith C.A."/>
            <person name="Ahrendt S."/>
            <person name="Andreopoulos W."/>
            <person name="He G."/>
            <person name="Labutti K."/>
            <person name="Lipzen A."/>
            <person name="Ng V."/>
            <person name="Sandor L."/>
            <person name="Barry K."/>
            <person name="Martinez A.T."/>
            <person name="Xiao Y."/>
            <person name="Gibbons J.G."/>
            <person name="Terashima K."/>
            <person name="Hibbett D.S."/>
            <person name="Grigoriev I.V."/>
        </authorList>
    </citation>
    <scope>NUCLEOTIDE SEQUENCE</scope>
    <source>
        <strain evidence="2">TFB10827</strain>
    </source>
</reference>
<accession>A0ABQ8QFY2</accession>
<comment type="caution">
    <text evidence="2">The sequence shown here is derived from an EMBL/GenBank/DDBJ whole genome shotgun (WGS) entry which is preliminary data.</text>
</comment>
<feature type="transmembrane region" description="Helical" evidence="1">
    <location>
        <begin position="49"/>
        <end position="71"/>
    </location>
</feature>
<sequence length="315" mass="36054">MSYFATSFEFVRHILDDHPVQTVSIAAMLVIVSLVYANDSSLLVGAQGLGVLFMLPFGFKVTFIYFLVYIVCTTYRATPPSHTSDPVNQAVPETALNTDWRPPTLDRRYLRPLTIQLSVNGWSIDVNFSLTQRPHVVFGDYHIDFSRWLNPNLEKHFRTRASRVFIEFTVNPTWDLNTGTVKYNRRNWDAQFKIIYHEHRAKSVYEFLLTQEQIALPLKAIPPQFRKGGAGGQSWYIKAPSFSEFQRFVRTALHPERMMDDIHGEFEEMPSDSGRSAVDLAQVTAPIIVPVLKAIHFESSMLNGGTMDRSFEQIT</sequence>
<keyword evidence="3" id="KW-1185">Reference proteome</keyword>
<protein>
    <submittedName>
        <fullName evidence="2">Uncharacterized protein</fullName>
    </submittedName>
</protein>